<feature type="region of interest" description="Disordered" evidence="1">
    <location>
        <begin position="842"/>
        <end position="862"/>
    </location>
</feature>
<dbReference type="SUPFAM" id="SSF53098">
    <property type="entry name" value="Ribonuclease H-like"/>
    <property type="match status" value="1"/>
</dbReference>
<dbReference type="InterPro" id="IPR012337">
    <property type="entry name" value="RNaseH-like_sf"/>
</dbReference>
<dbReference type="InterPro" id="IPR025724">
    <property type="entry name" value="GAG-pre-integrase_dom"/>
</dbReference>
<feature type="region of interest" description="Disordered" evidence="1">
    <location>
        <begin position="245"/>
        <end position="266"/>
    </location>
</feature>
<dbReference type="Gene3D" id="3.30.420.10">
    <property type="entry name" value="Ribonuclease H-like superfamily/Ribonuclease H"/>
    <property type="match status" value="1"/>
</dbReference>
<dbReference type="GO" id="GO:0006508">
    <property type="term" value="P:proteolysis"/>
    <property type="evidence" value="ECO:0007669"/>
    <property type="project" value="UniProtKB-KW"/>
</dbReference>
<comment type="caution">
    <text evidence="3">The sequence shown here is derived from an EMBL/GenBank/DDBJ whole genome shotgun (WGS) entry which is preliminary data.</text>
</comment>
<evidence type="ECO:0000256" key="1">
    <source>
        <dbReference type="SAM" id="MobiDB-lite"/>
    </source>
</evidence>
<name>A0A699H7M0_TANCI</name>
<dbReference type="InterPro" id="IPR001584">
    <property type="entry name" value="Integrase_cat-core"/>
</dbReference>
<dbReference type="Pfam" id="PF25597">
    <property type="entry name" value="SH3_retrovirus"/>
    <property type="match status" value="1"/>
</dbReference>
<dbReference type="GO" id="GO:0003676">
    <property type="term" value="F:nucleic acid binding"/>
    <property type="evidence" value="ECO:0007669"/>
    <property type="project" value="InterPro"/>
</dbReference>
<evidence type="ECO:0000313" key="3">
    <source>
        <dbReference type="EMBL" id="GEX01675.1"/>
    </source>
</evidence>
<feature type="region of interest" description="Disordered" evidence="1">
    <location>
        <begin position="792"/>
        <end position="816"/>
    </location>
</feature>
<accession>A0A699H7M0</accession>
<dbReference type="PANTHER" id="PTHR42648">
    <property type="entry name" value="TRANSPOSASE, PUTATIVE-RELATED"/>
    <property type="match status" value="1"/>
</dbReference>
<sequence length="1055" mass="119041">MTKDEAGNEIEVPPVTAQQILARTRERKAKSTLLMAILDEHLARIHTIKDAKTLWAAIKTKFEGLDKEYDRFQRLLGLLEIHGACVSTEDANQKFLKSLPLAWSNISLIMRNKPSIDNLDIDDLYNYLKVYEADIKGSFGSSLNSQIVAFAYTESTNSTNELNIAYSVSTATGHSSQAQGSSSYADELMFLFFANQSNTPQLDKEELEQIDQDDLEKIDLKWQVAMLSMRVKDYRSARNSGNMIRDAENAGYTERDNGKRPAKEKDEKALVVKDRLGHDSQFNEKEVLDIKEEEVTETMFDNGSSDEENSVANDRFKKDRMAKKSVLPNNVGKRTGHRESRPVWNNVQRINHQNKFAPTAVFTSTSRIPVSAVQPKAAASTTAAKPVNTVGPKQSVNLSRTRSNFHKSHSPIRRSFYNATTHSRRNSTDRVNTARSKAVSAVKGNEGHPQQALKNKRIFDSGCSRHMTRNKAYLANYQEIHDGCFVAFGSGRGKITGKGSIDESNLWHIRLGHVNFKTMNKLVKGNLVRGLPSKIFNNNHSCVACKKGKQHKATYKAKLVSSISQPLQMLHMDLFGPTSVMSINHKKYYLIVTDDFSRFSWVFFLATKDETSKVLKPFNTAIENQINEKVKVIRCDNRTEFKNRDLDEFCGMKGIKKESRNAKTLQQNGAEAVNTACYVLNRALVTKTQNKTPHELLNGRTPRLDFMRPFGCPVTILNTLDPLGKFKGKADERFLVGYYITSKAFRVFNTKTRKVKENLYVRFLENKPNVAGTGPNWLFDIDSLTNSMNYVPVSAGNQTDKNAGPQDTNGNAGTQDNVDVEKEVSDQHYIVLPLWSCISSTYKSSDDKLDKPKDDTSLKTVEEPVNKEDQAYRDELDRLMINAASTSRTFSAGRPSSPHPDAFISANNLLHINQDDSQIPNLEETAKAQKADFNNMKSSTIAGPIPTHKVHIDHPKDQILGDPKLAVQTREMEKKSSGVHALVSYIHKQRRTNHKDYDNCLFVCFLLHMEPKKVSQALNDESWVEAMQEELLQFSLQKVWRLVDLPYEKKAIGTK</sequence>
<feature type="compositionally biased region" description="Basic and acidic residues" evidence="1">
    <location>
        <begin position="844"/>
        <end position="862"/>
    </location>
</feature>
<dbReference type="PROSITE" id="PS50994">
    <property type="entry name" value="INTEGRASE"/>
    <property type="match status" value="1"/>
</dbReference>
<gene>
    <name evidence="3" type="ORF">Tci_273650</name>
</gene>
<dbReference type="InterPro" id="IPR039537">
    <property type="entry name" value="Retrotran_Ty1/copia-like"/>
</dbReference>
<proteinExistence type="predicted"/>
<evidence type="ECO:0000259" key="2">
    <source>
        <dbReference type="PROSITE" id="PS50994"/>
    </source>
</evidence>
<dbReference type="Pfam" id="PF00665">
    <property type="entry name" value="rve"/>
    <property type="match status" value="1"/>
</dbReference>
<reference evidence="3" key="1">
    <citation type="journal article" date="2019" name="Sci. Rep.">
        <title>Draft genome of Tanacetum cinerariifolium, the natural source of mosquito coil.</title>
        <authorList>
            <person name="Yamashiro T."/>
            <person name="Shiraishi A."/>
            <person name="Satake H."/>
            <person name="Nakayama K."/>
        </authorList>
    </citation>
    <scope>NUCLEOTIDE SEQUENCE</scope>
</reference>
<organism evidence="3">
    <name type="scientific">Tanacetum cinerariifolium</name>
    <name type="common">Dalmatian daisy</name>
    <name type="synonym">Chrysanthemum cinerariifolium</name>
    <dbReference type="NCBI Taxonomy" id="118510"/>
    <lineage>
        <taxon>Eukaryota</taxon>
        <taxon>Viridiplantae</taxon>
        <taxon>Streptophyta</taxon>
        <taxon>Embryophyta</taxon>
        <taxon>Tracheophyta</taxon>
        <taxon>Spermatophyta</taxon>
        <taxon>Magnoliopsida</taxon>
        <taxon>eudicotyledons</taxon>
        <taxon>Gunneridae</taxon>
        <taxon>Pentapetalae</taxon>
        <taxon>asterids</taxon>
        <taxon>campanulids</taxon>
        <taxon>Asterales</taxon>
        <taxon>Asteraceae</taxon>
        <taxon>Asteroideae</taxon>
        <taxon>Anthemideae</taxon>
        <taxon>Anthemidinae</taxon>
        <taxon>Tanacetum</taxon>
    </lineage>
</organism>
<dbReference type="GO" id="GO:0015074">
    <property type="term" value="P:DNA integration"/>
    <property type="evidence" value="ECO:0007669"/>
    <property type="project" value="InterPro"/>
</dbReference>
<dbReference type="Pfam" id="PF13976">
    <property type="entry name" value="gag_pre-integrs"/>
    <property type="match status" value="1"/>
</dbReference>
<dbReference type="PANTHER" id="PTHR42648:SF32">
    <property type="entry name" value="RIBONUCLEASE H-LIKE DOMAIN, GAG-PRE-INTEGRASE DOMAIN PROTEIN-RELATED"/>
    <property type="match status" value="1"/>
</dbReference>
<feature type="domain" description="Integrase catalytic" evidence="2">
    <location>
        <begin position="562"/>
        <end position="730"/>
    </location>
</feature>
<dbReference type="EMBL" id="BKCJ010085183">
    <property type="protein sequence ID" value="GEX01675.1"/>
    <property type="molecule type" value="Genomic_DNA"/>
</dbReference>
<dbReference type="InterPro" id="IPR057670">
    <property type="entry name" value="SH3_retrovirus"/>
</dbReference>
<dbReference type="GO" id="GO:0008233">
    <property type="term" value="F:peptidase activity"/>
    <property type="evidence" value="ECO:0007669"/>
    <property type="project" value="UniProtKB-KW"/>
</dbReference>
<dbReference type="InterPro" id="IPR036397">
    <property type="entry name" value="RNaseH_sf"/>
</dbReference>
<protein>
    <recommendedName>
        <fullName evidence="2">Integrase catalytic domain-containing protein</fullName>
    </recommendedName>
</protein>
<dbReference type="AlphaFoldDB" id="A0A699H7M0"/>